<evidence type="ECO:0000256" key="1">
    <source>
        <dbReference type="SAM" id="MobiDB-lite"/>
    </source>
</evidence>
<dbReference type="PANTHER" id="PTHR24014:SF6">
    <property type="entry name" value="PENTATRICOPEPTIDE REPEAT-CONTAINING PROTEIN 1, MITOCHONDRIAL"/>
    <property type="match status" value="1"/>
</dbReference>
<accession>A0A9Q0X8T0</accession>
<comment type="caution">
    <text evidence="2">The sequence shown here is derived from an EMBL/GenBank/DDBJ whole genome shotgun (WGS) entry which is preliminary data.</text>
</comment>
<proteinExistence type="predicted"/>
<keyword evidence="3" id="KW-1185">Reference proteome</keyword>
<dbReference type="Proteomes" id="UP001142489">
    <property type="component" value="Unassembled WGS sequence"/>
</dbReference>
<reference evidence="2" key="1">
    <citation type="journal article" date="2023" name="DNA Res.">
        <title>Chromosome-level genome assembly of Phrynocephalus forsythii using third-generation DNA sequencing and Hi-C analysis.</title>
        <authorList>
            <person name="Qi Y."/>
            <person name="Zhao W."/>
            <person name="Zhao Y."/>
            <person name="Niu C."/>
            <person name="Cao S."/>
            <person name="Zhang Y."/>
        </authorList>
    </citation>
    <scope>NUCLEOTIDE SEQUENCE</scope>
    <source>
        <tissue evidence="2">Muscle</tissue>
    </source>
</reference>
<dbReference type="OrthoDB" id="185373at2759"/>
<dbReference type="GO" id="GO:0005759">
    <property type="term" value="C:mitochondrial matrix"/>
    <property type="evidence" value="ECO:0007669"/>
    <property type="project" value="TreeGrafter"/>
</dbReference>
<dbReference type="Gene3D" id="1.25.40.10">
    <property type="entry name" value="Tetratricopeptide repeat domain"/>
    <property type="match status" value="1"/>
</dbReference>
<dbReference type="GO" id="GO:0042780">
    <property type="term" value="P:tRNA 3'-end processing"/>
    <property type="evidence" value="ECO:0007669"/>
    <property type="project" value="TreeGrafter"/>
</dbReference>
<dbReference type="InterPro" id="IPR011990">
    <property type="entry name" value="TPR-like_helical_dom_sf"/>
</dbReference>
<gene>
    <name evidence="2" type="ORF">JRQ81_010269</name>
</gene>
<organism evidence="2 3">
    <name type="scientific">Phrynocephalus forsythii</name>
    <dbReference type="NCBI Taxonomy" id="171643"/>
    <lineage>
        <taxon>Eukaryota</taxon>
        <taxon>Metazoa</taxon>
        <taxon>Chordata</taxon>
        <taxon>Craniata</taxon>
        <taxon>Vertebrata</taxon>
        <taxon>Euteleostomi</taxon>
        <taxon>Lepidosauria</taxon>
        <taxon>Squamata</taxon>
        <taxon>Bifurcata</taxon>
        <taxon>Unidentata</taxon>
        <taxon>Episquamata</taxon>
        <taxon>Toxicofera</taxon>
        <taxon>Iguania</taxon>
        <taxon>Acrodonta</taxon>
        <taxon>Agamidae</taxon>
        <taxon>Agaminae</taxon>
        <taxon>Phrynocephalus</taxon>
    </lineage>
</organism>
<dbReference type="GO" id="GO:0000049">
    <property type="term" value="F:tRNA binding"/>
    <property type="evidence" value="ECO:0007669"/>
    <property type="project" value="TreeGrafter"/>
</dbReference>
<name>A0A9Q0X8T0_9SAUR</name>
<evidence type="ECO:0008006" key="4">
    <source>
        <dbReference type="Google" id="ProtNLM"/>
    </source>
</evidence>
<dbReference type="EMBL" id="JAPFRF010000021">
    <property type="protein sequence ID" value="KAJ7305903.1"/>
    <property type="molecule type" value="Genomic_DNA"/>
</dbReference>
<dbReference type="AlphaFoldDB" id="A0A9Q0X8T0"/>
<sequence>MCFEILKEIVQKGHLLTTDTFSFLLMGCIKDKENGFRYALQVWQQMAKLNLKPDSYTYNLMLNAARTCSLGDPRVASDLLLGTDEASPAIPRLKAGNRKRCKDKGQKEKEGAAAGVQVDVELLEKCLFPEGSGKTEEGNSSLSELRPEVGSLPDPPHSAVSKDPVVSDENPPDSVAPKSAQLLFRSPRPSFPTCWTCTAPKDMSFL</sequence>
<evidence type="ECO:0000313" key="2">
    <source>
        <dbReference type="EMBL" id="KAJ7305903.1"/>
    </source>
</evidence>
<protein>
    <recommendedName>
        <fullName evidence="4">Pentatricopeptide repeat-containing protein 1</fullName>
    </recommendedName>
</protein>
<dbReference type="PANTHER" id="PTHR24014">
    <property type="entry name" value="2-OXOGLUTARATE AND IRON-DEPENDENT OXYGENASE DOMAIN-CONTAINING PROTEIN 2"/>
    <property type="match status" value="1"/>
</dbReference>
<evidence type="ECO:0000313" key="3">
    <source>
        <dbReference type="Proteomes" id="UP001142489"/>
    </source>
</evidence>
<feature type="region of interest" description="Disordered" evidence="1">
    <location>
        <begin position="130"/>
        <end position="178"/>
    </location>
</feature>